<dbReference type="AlphaFoldDB" id="A0A3N4JUQ0"/>
<evidence type="ECO:0000313" key="1">
    <source>
        <dbReference type="EMBL" id="RPB01927.1"/>
    </source>
</evidence>
<name>A0A3N4JUQ0_9PEZI</name>
<accession>A0A3N4JUQ0</accession>
<evidence type="ECO:0000313" key="2">
    <source>
        <dbReference type="Proteomes" id="UP000276215"/>
    </source>
</evidence>
<keyword evidence="2" id="KW-1185">Reference proteome</keyword>
<reference evidence="1 2" key="1">
    <citation type="journal article" date="2018" name="Nat. Ecol. Evol.">
        <title>Pezizomycetes genomes reveal the molecular basis of ectomycorrhizal truffle lifestyle.</title>
        <authorList>
            <person name="Murat C."/>
            <person name="Payen T."/>
            <person name="Noel B."/>
            <person name="Kuo A."/>
            <person name="Morin E."/>
            <person name="Chen J."/>
            <person name="Kohler A."/>
            <person name="Krizsan K."/>
            <person name="Balestrini R."/>
            <person name="Da Silva C."/>
            <person name="Montanini B."/>
            <person name="Hainaut M."/>
            <person name="Levati E."/>
            <person name="Barry K.W."/>
            <person name="Belfiori B."/>
            <person name="Cichocki N."/>
            <person name="Clum A."/>
            <person name="Dockter R.B."/>
            <person name="Fauchery L."/>
            <person name="Guy J."/>
            <person name="Iotti M."/>
            <person name="Le Tacon F."/>
            <person name="Lindquist E.A."/>
            <person name="Lipzen A."/>
            <person name="Malagnac F."/>
            <person name="Mello A."/>
            <person name="Molinier V."/>
            <person name="Miyauchi S."/>
            <person name="Poulain J."/>
            <person name="Riccioni C."/>
            <person name="Rubini A."/>
            <person name="Sitrit Y."/>
            <person name="Splivallo R."/>
            <person name="Traeger S."/>
            <person name="Wang M."/>
            <person name="Zifcakova L."/>
            <person name="Wipf D."/>
            <person name="Zambonelli A."/>
            <person name="Paolocci F."/>
            <person name="Nowrousian M."/>
            <person name="Ottonello S."/>
            <person name="Baldrian P."/>
            <person name="Spatafora J.W."/>
            <person name="Henrissat B."/>
            <person name="Nagy L.G."/>
            <person name="Aury J.M."/>
            <person name="Wincker P."/>
            <person name="Grigoriev I.V."/>
            <person name="Bonfante P."/>
            <person name="Martin F.M."/>
        </authorList>
    </citation>
    <scope>NUCLEOTIDE SEQUENCE [LARGE SCALE GENOMIC DNA]</scope>
    <source>
        <strain evidence="1 2">120613-1</strain>
    </source>
</reference>
<dbReference type="EMBL" id="ML120370">
    <property type="protein sequence ID" value="RPB01927.1"/>
    <property type="molecule type" value="Genomic_DNA"/>
</dbReference>
<sequence length="127" mass="14253">MALSSKGVWRHVTETIWSSTLPPRKWWQKVFSLLDCLHKENSHENIISLHKYLLLQNITKSIALDIDSINDIGINEDIEDDYGEVNLDLEIDSNEATNSDGECDPSVNIAEAFNSDTSCGDALSILF</sequence>
<organism evidence="1 2">
    <name type="scientific">Choiromyces venosus 120613-1</name>
    <dbReference type="NCBI Taxonomy" id="1336337"/>
    <lineage>
        <taxon>Eukaryota</taxon>
        <taxon>Fungi</taxon>
        <taxon>Dikarya</taxon>
        <taxon>Ascomycota</taxon>
        <taxon>Pezizomycotina</taxon>
        <taxon>Pezizomycetes</taxon>
        <taxon>Pezizales</taxon>
        <taxon>Tuberaceae</taxon>
        <taxon>Choiromyces</taxon>
    </lineage>
</organism>
<proteinExistence type="predicted"/>
<gene>
    <name evidence="1" type="ORF">L873DRAFT_1842099</name>
</gene>
<dbReference type="Proteomes" id="UP000276215">
    <property type="component" value="Unassembled WGS sequence"/>
</dbReference>
<protein>
    <submittedName>
        <fullName evidence="1">Uncharacterized protein</fullName>
    </submittedName>
</protein>